<evidence type="ECO:0000313" key="3">
    <source>
        <dbReference type="Proteomes" id="UP001301769"/>
    </source>
</evidence>
<dbReference type="AlphaFoldDB" id="A0AAN6XZG5"/>
<reference evidence="2" key="2">
    <citation type="submission" date="2023-05" db="EMBL/GenBank/DDBJ databases">
        <authorList>
            <consortium name="Lawrence Berkeley National Laboratory"/>
            <person name="Steindorff A."/>
            <person name="Hensen N."/>
            <person name="Bonometti L."/>
            <person name="Westerberg I."/>
            <person name="Brannstrom I.O."/>
            <person name="Guillou S."/>
            <person name="Cros-Aarteil S."/>
            <person name="Calhoun S."/>
            <person name="Haridas S."/>
            <person name="Kuo A."/>
            <person name="Mondo S."/>
            <person name="Pangilinan J."/>
            <person name="Riley R."/>
            <person name="Labutti K."/>
            <person name="Andreopoulos B."/>
            <person name="Lipzen A."/>
            <person name="Chen C."/>
            <person name="Yanf M."/>
            <person name="Daum C."/>
            <person name="Ng V."/>
            <person name="Clum A."/>
            <person name="Ohm R."/>
            <person name="Martin F."/>
            <person name="Silar P."/>
            <person name="Natvig D."/>
            <person name="Lalanne C."/>
            <person name="Gautier V."/>
            <person name="Ament-Velasquez S.L."/>
            <person name="Kruys A."/>
            <person name="Hutchinson M.I."/>
            <person name="Powell A.J."/>
            <person name="Barry K."/>
            <person name="Miller A.N."/>
            <person name="Grigoriev I.V."/>
            <person name="Debuchy R."/>
            <person name="Gladieux P."/>
            <person name="Thoren M.H."/>
            <person name="Johannesson H."/>
        </authorList>
    </citation>
    <scope>NUCLEOTIDE SEQUENCE</scope>
    <source>
        <strain evidence="2">PSN293</strain>
    </source>
</reference>
<organism evidence="2 3">
    <name type="scientific">Rhypophila decipiens</name>
    <dbReference type="NCBI Taxonomy" id="261697"/>
    <lineage>
        <taxon>Eukaryota</taxon>
        <taxon>Fungi</taxon>
        <taxon>Dikarya</taxon>
        <taxon>Ascomycota</taxon>
        <taxon>Pezizomycotina</taxon>
        <taxon>Sordariomycetes</taxon>
        <taxon>Sordariomycetidae</taxon>
        <taxon>Sordariales</taxon>
        <taxon>Naviculisporaceae</taxon>
        <taxon>Rhypophila</taxon>
    </lineage>
</organism>
<comment type="caution">
    <text evidence="2">The sequence shown here is derived from an EMBL/GenBank/DDBJ whole genome shotgun (WGS) entry which is preliminary data.</text>
</comment>
<reference evidence="2" key="1">
    <citation type="journal article" date="2023" name="Mol. Phylogenet. Evol.">
        <title>Genome-scale phylogeny and comparative genomics of the fungal order Sordariales.</title>
        <authorList>
            <person name="Hensen N."/>
            <person name="Bonometti L."/>
            <person name="Westerberg I."/>
            <person name="Brannstrom I.O."/>
            <person name="Guillou S."/>
            <person name="Cros-Aarteil S."/>
            <person name="Calhoun S."/>
            <person name="Haridas S."/>
            <person name="Kuo A."/>
            <person name="Mondo S."/>
            <person name="Pangilinan J."/>
            <person name="Riley R."/>
            <person name="LaButti K."/>
            <person name="Andreopoulos B."/>
            <person name="Lipzen A."/>
            <person name="Chen C."/>
            <person name="Yan M."/>
            <person name="Daum C."/>
            <person name="Ng V."/>
            <person name="Clum A."/>
            <person name="Steindorff A."/>
            <person name="Ohm R.A."/>
            <person name="Martin F."/>
            <person name="Silar P."/>
            <person name="Natvig D.O."/>
            <person name="Lalanne C."/>
            <person name="Gautier V."/>
            <person name="Ament-Velasquez S.L."/>
            <person name="Kruys A."/>
            <person name="Hutchinson M.I."/>
            <person name="Powell A.J."/>
            <person name="Barry K."/>
            <person name="Miller A.N."/>
            <person name="Grigoriev I.V."/>
            <person name="Debuchy R."/>
            <person name="Gladieux P."/>
            <person name="Hiltunen Thoren M."/>
            <person name="Johannesson H."/>
        </authorList>
    </citation>
    <scope>NUCLEOTIDE SEQUENCE</scope>
    <source>
        <strain evidence="2">PSN293</strain>
    </source>
</reference>
<feature type="chain" id="PRO_5042940420" evidence="1">
    <location>
        <begin position="22"/>
        <end position="208"/>
    </location>
</feature>
<accession>A0AAN6XZG5</accession>
<gene>
    <name evidence="2" type="ORF">QBC37DRAFT_488096</name>
</gene>
<keyword evidence="3" id="KW-1185">Reference proteome</keyword>
<keyword evidence="1" id="KW-0732">Signal</keyword>
<sequence length="208" mass="23402">MQLYTLLQFLVAGNLAALATAVPTAAAAASDDALLPEINLLTAADREVTKLKMEAYFAANNITVNDGFYSGDENGSNKLAKRSIPSECIFEVSRIPAYYYRQIVGIQGTACIGYVTNMMCSNSGFWNDADWTDIQRSVAEQVTKDGFFKTTQVGRWTAAFLNLSKFTTAFSNRETVLFIYGLLWIERRPQRFYWSRDGDFLQTQRDRC</sequence>
<dbReference type="EMBL" id="MU858397">
    <property type="protein sequence ID" value="KAK4206502.1"/>
    <property type="molecule type" value="Genomic_DNA"/>
</dbReference>
<protein>
    <submittedName>
        <fullName evidence="2">Uncharacterized protein</fullName>
    </submittedName>
</protein>
<evidence type="ECO:0000313" key="2">
    <source>
        <dbReference type="EMBL" id="KAK4206502.1"/>
    </source>
</evidence>
<evidence type="ECO:0000256" key="1">
    <source>
        <dbReference type="SAM" id="SignalP"/>
    </source>
</evidence>
<dbReference type="Proteomes" id="UP001301769">
    <property type="component" value="Unassembled WGS sequence"/>
</dbReference>
<proteinExistence type="predicted"/>
<feature type="signal peptide" evidence="1">
    <location>
        <begin position="1"/>
        <end position="21"/>
    </location>
</feature>
<name>A0AAN6XZG5_9PEZI</name>